<reference evidence="2" key="1">
    <citation type="journal article" date="2024" name="Front. Bioeng. Biotechnol.">
        <title>Genome-scale model development and genomic sequencing of the oleaginous clade Lipomyces.</title>
        <authorList>
            <person name="Czajka J.J."/>
            <person name="Han Y."/>
            <person name="Kim J."/>
            <person name="Mondo S.J."/>
            <person name="Hofstad B.A."/>
            <person name="Robles A."/>
            <person name="Haridas S."/>
            <person name="Riley R."/>
            <person name="LaButti K."/>
            <person name="Pangilinan J."/>
            <person name="Andreopoulos W."/>
            <person name="Lipzen A."/>
            <person name="Yan J."/>
            <person name="Wang M."/>
            <person name="Ng V."/>
            <person name="Grigoriev I.V."/>
            <person name="Spatafora J.W."/>
            <person name="Magnuson J.K."/>
            <person name="Baker S.E."/>
            <person name="Pomraning K.R."/>
        </authorList>
    </citation>
    <scope>NUCLEOTIDE SEQUENCE [LARGE SCALE GENOMIC DNA]</scope>
    <source>
        <strain evidence="2">CBS 7786</strain>
    </source>
</reference>
<dbReference type="EMBL" id="MU971412">
    <property type="protein sequence ID" value="KAK9235539.1"/>
    <property type="molecule type" value="Genomic_DNA"/>
</dbReference>
<comment type="caution">
    <text evidence="1">The sequence shown here is derived from an EMBL/GenBank/DDBJ whole genome shotgun (WGS) entry which is preliminary data.</text>
</comment>
<proteinExistence type="predicted"/>
<dbReference type="Proteomes" id="UP001433508">
    <property type="component" value="Unassembled WGS sequence"/>
</dbReference>
<sequence>MLPAGKSKGKGKGKGKGKSKSKRRNSAASDLSETDDSPVIYTDLLATYLSTSSSASSDTVANGTGGGVVQIPSLSALVALQNDLKALATKAQARVLRSQKLLRNIESQRTNALVKAQEADAADAAAAAEAEAAEAEAAAAAAAARELAEQQEQQRQLEEDSKKRGSDELETSSKPSGTPVKPNEIKEEESESRVHSPKDKKRRLESSPTPAPTPTASAVVTKPASPSATTTALKAPDEADDVDHAGGARVKNPGSEYVSVQTIPTAALAFMEDTYDDQIPTSGTEDMKKRYGVASYPTKDLAELLPGEIPDEDFSRAKPANQVQFSTFQSYIEPYYRPFVEEDLSFLNEKQDSLTPYLIPPLGANYQEIWAEEDGSVANFSPAPTTSQSDSTSSAANILPSGTSEHLTEDHLETEDISCGPLAARILSALLKDESDDTILPNSTTATPAPRATTPSKPEDENATAVAEPQVLSSSSAFAEQQGWRVSSVKADYQTLEDRLKREFKFIGILGDDEVDWSAREDDEVCAELRRLQKRLKVISVINAARKKKVEKIVHEHMAYQEYTQILEDLDKQVDQAYLKRTRTIKNKKKRAPGISTPNGVAGGGGGRTADLGEGIKVLLDKRKRWINKIGPVFPPAEVMKRIPRKSIFEDTDAAEKKDAVNFEKVDGHETVIESQA</sequence>
<evidence type="ECO:0000313" key="1">
    <source>
        <dbReference type="EMBL" id="KAK9235539.1"/>
    </source>
</evidence>
<evidence type="ECO:0000313" key="2">
    <source>
        <dbReference type="Proteomes" id="UP001433508"/>
    </source>
</evidence>
<keyword evidence="2" id="KW-1185">Reference proteome</keyword>
<name>A0ACC3SVT0_LIPKO</name>
<organism evidence="1 2">
    <name type="scientific">Lipomyces kononenkoae</name>
    <name type="common">Yeast</name>
    <dbReference type="NCBI Taxonomy" id="34357"/>
    <lineage>
        <taxon>Eukaryota</taxon>
        <taxon>Fungi</taxon>
        <taxon>Dikarya</taxon>
        <taxon>Ascomycota</taxon>
        <taxon>Saccharomycotina</taxon>
        <taxon>Lipomycetes</taxon>
        <taxon>Lipomycetales</taxon>
        <taxon>Lipomycetaceae</taxon>
        <taxon>Lipomyces</taxon>
    </lineage>
</organism>
<gene>
    <name evidence="1" type="ORF">V1525DRAFT_409689</name>
</gene>
<protein>
    <submittedName>
        <fullName evidence="1">Histone acetyltransferases subunit 3-domain-containing protein</fullName>
    </submittedName>
</protein>
<accession>A0ACC3SVT0</accession>